<reference evidence="8" key="1">
    <citation type="journal article" date="2023" name="G3 (Bethesda)">
        <title>Whole genome assemblies of Zophobas morio and Tenebrio molitor.</title>
        <authorList>
            <person name="Kaur S."/>
            <person name="Stinson S.A."/>
            <person name="diCenzo G.C."/>
        </authorList>
    </citation>
    <scope>NUCLEOTIDE SEQUENCE</scope>
    <source>
        <strain evidence="8">QUZm001</strain>
    </source>
</reference>
<dbReference type="Gene3D" id="3.60.10.10">
    <property type="entry name" value="Endonuclease/exonuclease/phosphatase"/>
    <property type="match status" value="1"/>
</dbReference>
<comment type="similarity">
    <text evidence="2">Belongs to the synaptojanin family.</text>
</comment>
<dbReference type="EMBL" id="JALNTZ010000010">
    <property type="protein sequence ID" value="KAJ3639841.1"/>
    <property type="molecule type" value="Genomic_DNA"/>
</dbReference>
<feature type="compositionally biased region" description="Pro residues" evidence="6">
    <location>
        <begin position="1000"/>
        <end position="1011"/>
    </location>
</feature>
<dbReference type="SMART" id="SM00128">
    <property type="entry name" value="IPPc"/>
    <property type="match status" value="1"/>
</dbReference>
<dbReference type="PANTHER" id="PTHR11200:SF257">
    <property type="entry name" value="PHOSPHOINOSITIDE 5-PHOSPHATASE"/>
    <property type="match status" value="1"/>
</dbReference>
<protein>
    <recommendedName>
        <fullName evidence="4">phosphoinositide 5-phosphatase</fullName>
        <ecNumber evidence="4">3.1.3.36</ecNumber>
    </recommendedName>
</protein>
<evidence type="ECO:0000256" key="2">
    <source>
        <dbReference type="ARBA" id="ARBA00008943"/>
    </source>
</evidence>
<feature type="compositionally biased region" description="Low complexity" evidence="6">
    <location>
        <begin position="1012"/>
        <end position="1037"/>
    </location>
</feature>
<dbReference type="SUPFAM" id="SSF56219">
    <property type="entry name" value="DNase I-like"/>
    <property type="match status" value="1"/>
</dbReference>
<dbReference type="Pfam" id="PF02383">
    <property type="entry name" value="Syja_N"/>
    <property type="match status" value="1"/>
</dbReference>
<dbReference type="AlphaFoldDB" id="A0AA38HLT2"/>
<dbReference type="Pfam" id="PF08952">
    <property type="entry name" value="DUF1866"/>
    <property type="match status" value="1"/>
</dbReference>
<gene>
    <name evidence="8" type="ORF">Zmor_003176</name>
</gene>
<dbReference type="Proteomes" id="UP001168821">
    <property type="component" value="Unassembled WGS sequence"/>
</dbReference>
<dbReference type="PANTHER" id="PTHR11200">
    <property type="entry name" value="INOSITOL 5-PHOSPHATASE"/>
    <property type="match status" value="1"/>
</dbReference>
<comment type="similarity">
    <text evidence="3">In the central section; belongs to the inositol 1,4,5-trisphosphate 5-phosphatase family.</text>
</comment>
<dbReference type="Pfam" id="PF22669">
    <property type="entry name" value="Exo_endo_phos2"/>
    <property type="match status" value="1"/>
</dbReference>
<keyword evidence="5" id="KW-0378">Hydrolase</keyword>
<dbReference type="InterPro" id="IPR012677">
    <property type="entry name" value="Nucleotide-bd_a/b_plait_sf"/>
</dbReference>
<dbReference type="SMART" id="SM01165">
    <property type="entry name" value="DUF1866"/>
    <property type="match status" value="1"/>
</dbReference>
<dbReference type="InterPro" id="IPR046985">
    <property type="entry name" value="IP5"/>
</dbReference>
<dbReference type="InterPro" id="IPR015047">
    <property type="entry name" value="SYNJ1/2_RRM"/>
</dbReference>
<dbReference type="GO" id="GO:0048488">
    <property type="term" value="P:synaptic vesicle endocytosis"/>
    <property type="evidence" value="ECO:0007669"/>
    <property type="project" value="TreeGrafter"/>
</dbReference>
<evidence type="ECO:0000256" key="4">
    <source>
        <dbReference type="ARBA" id="ARBA00013044"/>
    </source>
</evidence>
<dbReference type="FunFam" id="3.60.10.10:FF:000003">
    <property type="entry name" value="Synaptojanin-1 isoform 1"/>
    <property type="match status" value="1"/>
</dbReference>
<evidence type="ECO:0000256" key="6">
    <source>
        <dbReference type="SAM" id="MobiDB-lite"/>
    </source>
</evidence>
<feature type="compositionally biased region" description="Pro residues" evidence="6">
    <location>
        <begin position="1066"/>
        <end position="1106"/>
    </location>
</feature>
<evidence type="ECO:0000313" key="8">
    <source>
        <dbReference type="EMBL" id="KAJ3639841.1"/>
    </source>
</evidence>
<feature type="region of interest" description="Disordered" evidence="6">
    <location>
        <begin position="991"/>
        <end position="1106"/>
    </location>
</feature>
<dbReference type="GO" id="GO:0046856">
    <property type="term" value="P:phosphatidylinositol dephosphorylation"/>
    <property type="evidence" value="ECO:0007669"/>
    <property type="project" value="InterPro"/>
</dbReference>
<dbReference type="PROSITE" id="PS50275">
    <property type="entry name" value="SAC"/>
    <property type="match status" value="1"/>
</dbReference>
<dbReference type="Gene3D" id="3.30.70.330">
    <property type="match status" value="1"/>
</dbReference>
<dbReference type="CDD" id="cd09089">
    <property type="entry name" value="INPP5c_Synj"/>
    <property type="match status" value="1"/>
</dbReference>
<accession>A0AA38HLT2</accession>
<proteinExistence type="inferred from homology"/>
<comment type="caution">
    <text evidence="8">The sequence shown here is derived from an EMBL/GenBank/DDBJ whole genome shotgun (WGS) entry which is preliminary data.</text>
</comment>
<comment type="catalytic activity">
    <reaction evidence="1">
        <text>a 1,2-diacyl-sn-glycero-3-phospho-(1D-myo-inositol-4,5-bisphosphate) + H2O = a 1,2-diacyl-sn-glycero-3-phospho-(1D-myo-inositol 4-phosphate) + phosphate</text>
        <dbReference type="Rhea" id="RHEA:22764"/>
        <dbReference type="ChEBI" id="CHEBI:15377"/>
        <dbReference type="ChEBI" id="CHEBI:43474"/>
        <dbReference type="ChEBI" id="CHEBI:58178"/>
        <dbReference type="ChEBI" id="CHEBI:58456"/>
        <dbReference type="EC" id="3.1.3.36"/>
    </reaction>
</comment>
<dbReference type="EC" id="3.1.3.36" evidence="4"/>
<dbReference type="GO" id="GO:0004439">
    <property type="term" value="F:phosphatidylinositol-4,5-bisphosphate 5-phosphatase activity"/>
    <property type="evidence" value="ECO:0007669"/>
    <property type="project" value="UniProtKB-EC"/>
</dbReference>
<name>A0AA38HLT2_9CUCU</name>
<dbReference type="InterPro" id="IPR000300">
    <property type="entry name" value="IPPc"/>
</dbReference>
<evidence type="ECO:0000259" key="7">
    <source>
        <dbReference type="PROSITE" id="PS50275"/>
    </source>
</evidence>
<organism evidence="8 9">
    <name type="scientific">Zophobas morio</name>
    <dbReference type="NCBI Taxonomy" id="2755281"/>
    <lineage>
        <taxon>Eukaryota</taxon>
        <taxon>Metazoa</taxon>
        <taxon>Ecdysozoa</taxon>
        <taxon>Arthropoda</taxon>
        <taxon>Hexapoda</taxon>
        <taxon>Insecta</taxon>
        <taxon>Pterygota</taxon>
        <taxon>Neoptera</taxon>
        <taxon>Endopterygota</taxon>
        <taxon>Coleoptera</taxon>
        <taxon>Polyphaga</taxon>
        <taxon>Cucujiformia</taxon>
        <taxon>Tenebrionidae</taxon>
        <taxon>Zophobas</taxon>
    </lineage>
</organism>
<evidence type="ECO:0000313" key="9">
    <source>
        <dbReference type="Proteomes" id="UP001168821"/>
    </source>
</evidence>
<dbReference type="InterPro" id="IPR002013">
    <property type="entry name" value="SAC_dom"/>
</dbReference>
<keyword evidence="9" id="KW-1185">Reference proteome</keyword>
<dbReference type="GO" id="GO:0098793">
    <property type="term" value="C:presynapse"/>
    <property type="evidence" value="ECO:0007669"/>
    <property type="project" value="GOC"/>
</dbReference>
<evidence type="ECO:0000256" key="3">
    <source>
        <dbReference type="ARBA" id="ARBA00009678"/>
    </source>
</evidence>
<feature type="domain" description="SAC" evidence="7">
    <location>
        <begin position="119"/>
        <end position="449"/>
    </location>
</feature>
<sequence length="1106" mass="124634">MAMYKSFSVLEKSKPPNPHSVLLQRRGKDETLLFESQAVAVLSSPETEVVKKEYTKILDAYGCLGVLQLYSGDTTVLYLVMVTGCFSVGKIGDSEIFRITQTQFVPLHYQQNEDRIAEVRKLLNSGTFYFSWYSGPPGGPQLDLTLCAQRRQKTGTTDHRFFWNRMLHVHLVRFGVDCNSWLVRSMCGSVEIRTVYVGHRKALAAVISRLSCERAGTRFNVRGSNDEGHVANFVETEQVIYLENEVSSYLQTRGSVPLFWEQPGVQVGSHKVRISRGYEASKAAFDRHMKTIKERYGKQVIVNLLGTSLIGSKEGEATLSQEFQRHHKESCHSDIPHVVFDYHQECRGGNQTNLQKLKTKVDQQIQEFSYYHANSTTIYSLQTGTIRTNCLDCLDRTNCVQTFFGLEILAKQLQSMQLVDKRQTVSRFEEVFKQMWINNGNEISKIYAGTGAIQGGSKLMDGARSAARTIQNNLLDNSKQEAIDILLVGSTLSTELADRARTLLPYNTLHAPPHVLREMCKRYTEYTDPLPFRIAVGTYNVNGGKHFRSVVFKDIKLSDWLLDPHVKSPGTLVDTGYTDDHRSIPVDIYAIGFEEIVDLNAANIVNTSSENAKSWATELQKVLSRDRPYVLVTYQQLVGVCLYLFVRPEHVPYIRDVAVDSVKTGLGGHTGNKGAAAIRLVFHATSLCFVCAHFAAGQNQVAERNADYNEITRKITFPMSRSLNSHEYLFWCGDFNYRVDMDKDEIKELIKTGDFDKILECDQLMKQQQEGNVFKDFTEGKITFPPTYKYDLFSDDYDTSEKCRAPAWTDRVLWRRRKQSFAITNQLENCNPGKLVFYGRSELKQSDHRPVIAVIDITARKIDENKRQNMFYEVIADMGPPDGTIIINYDGGSQNDEVFDDQLVATLLEDFTQFGEAILVRFIADTMWITFRDGQSVLKIMNKTQGRIQEHHLTLSLKTPNWVEQAKEEVGLCSSNTVPLYTSPTQSEYNCLGIPEVKRPPPPNRPPPPAVKSPATPRRAPPRAGVISLPSMNSSAPPSMPPPELPPEDTGIYEEINDDIVSAPEPQGPPPPPPRPEPAPSTPQREPPPVPARSAPPPPLPARPRQ</sequence>
<evidence type="ECO:0000256" key="1">
    <source>
        <dbReference type="ARBA" id="ARBA00001786"/>
    </source>
</evidence>
<dbReference type="InterPro" id="IPR036691">
    <property type="entry name" value="Endo/exonu/phosph_ase_sf"/>
</dbReference>
<evidence type="ECO:0000256" key="5">
    <source>
        <dbReference type="ARBA" id="ARBA00022801"/>
    </source>
</evidence>